<name>A0AAD5LJN3_PYTIN</name>
<reference evidence="2" key="1">
    <citation type="submission" date="2021-12" db="EMBL/GenBank/DDBJ databases">
        <title>Prjna785345.</title>
        <authorList>
            <person name="Rujirawat T."/>
            <person name="Krajaejun T."/>
        </authorList>
    </citation>
    <scope>NUCLEOTIDE SEQUENCE</scope>
    <source>
        <strain evidence="2">Pi057C3</strain>
    </source>
</reference>
<comment type="caution">
    <text evidence="2">The sequence shown here is derived from an EMBL/GenBank/DDBJ whole genome shotgun (WGS) entry which is preliminary data.</text>
</comment>
<feature type="compositionally biased region" description="Basic and acidic residues" evidence="1">
    <location>
        <begin position="27"/>
        <end position="46"/>
    </location>
</feature>
<evidence type="ECO:0000256" key="1">
    <source>
        <dbReference type="SAM" id="MobiDB-lite"/>
    </source>
</evidence>
<keyword evidence="3" id="KW-1185">Reference proteome</keyword>
<dbReference type="Proteomes" id="UP001209570">
    <property type="component" value="Unassembled WGS sequence"/>
</dbReference>
<protein>
    <submittedName>
        <fullName evidence="2">Uncharacterized protein</fullName>
    </submittedName>
</protein>
<proteinExistence type="predicted"/>
<accession>A0AAD5LJN3</accession>
<gene>
    <name evidence="2" type="ORF">P43SY_009352</name>
</gene>
<dbReference type="EMBL" id="JAKCXM010000084">
    <property type="protein sequence ID" value="KAJ0403318.1"/>
    <property type="molecule type" value="Genomic_DNA"/>
</dbReference>
<evidence type="ECO:0000313" key="3">
    <source>
        <dbReference type="Proteomes" id="UP001209570"/>
    </source>
</evidence>
<feature type="region of interest" description="Disordered" evidence="1">
    <location>
        <begin position="1"/>
        <end position="46"/>
    </location>
</feature>
<sequence>MAESFAFSDSDDDAPTSDQASDTEIDASDHGETDCEARDRPRVPREDATWLQDAVEEEMPMLLHYLLMF</sequence>
<dbReference type="AlphaFoldDB" id="A0AAD5LJN3"/>
<organism evidence="2 3">
    <name type="scientific">Pythium insidiosum</name>
    <name type="common">Pythiosis disease agent</name>
    <dbReference type="NCBI Taxonomy" id="114742"/>
    <lineage>
        <taxon>Eukaryota</taxon>
        <taxon>Sar</taxon>
        <taxon>Stramenopiles</taxon>
        <taxon>Oomycota</taxon>
        <taxon>Peronosporomycetes</taxon>
        <taxon>Pythiales</taxon>
        <taxon>Pythiaceae</taxon>
        <taxon>Pythium</taxon>
    </lineage>
</organism>
<evidence type="ECO:0000313" key="2">
    <source>
        <dbReference type="EMBL" id="KAJ0403318.1"/>
    </source>
</evidence>
<feature type="compositionally biased region" description="Acidic residues" evidence="1">
    <location>
        <begin position="9"/>
        <end position="26"/>
    </location>
</feature>